<feature type="compositionally biased region" description="Basic and acidic residues" evidence="2">
    <location>
        <begin position="27"/>
        <end position="36"/>
    </location>
</feature>
<sequence>MTAETAGTTGPSGAHGAGRADPGAYDDGGRASDPRAARPGGSGGPAGRWAPGTRVLWRYRANGAGHAHICRPVTIVRDTPDLLAAWVAPGTVCVKPEMADGTPVHHEPLETRYTKPRRTVLSQWFGTGVLKLARPGEPWSVWLFWERDWQFKNWYVNLEEPRHRWAGGIDSEDHFLDIAVYPDRSWEWRDEDEFAAAQHAGLVDDELAARVRAAGRTVVERIGAWAAPFRDGWEDWRPDPRWPVPRLPHDWNRWSPPPEARKETAAADDVLAGGRDLPAHGTSTGRGASREAGPGTPAGRAGDRPARP</sequence>
<feature type="region of interest" description="Disordered" evidence="2">
    <location>
        <begin position="245"/>
        <end position="308"/>
    </location>
</feature>
<proteinExistence type="predicted"/>
<dbReference type="InterPro" id="IPR007295">
    <property type="entry name" value="DUF402"/>
</dbReference>
<name>A0ABQ2MHH3_9ACTN</name>
<feature type="region of interest" description="Disordered" evidence="2">
    <location>
        <begin position="1"/>
        <end position="49"/>
    </location>
</feature>
<evidence type="ECO:0000256" key="2">
    <source>
        <dbReference type="SAM" id="MobiDB-lite"/>
    </source>
</evidence>
<dbReference type="Pfam" id="PF04167">
    <property type="entry name" value="DUF402"/>
    <property type="match status" value="1"/>
</dbReference>
<comment type="caution">
    <text evidence="4">The sequence shown here is derived from an EMBL/GenBank/DDBJ whole genome shotgun (WGS) entry which is preliminary data.</text>
</comment>
<dbReference type="InterPro" id="IPR035930">
    <property type="entry name" value="FomD-like_sf"/>
</dbReference>
<gene>
    <name evidence="4" type="ORF">GCM10012287_34900</name>
</gene>
<feature type="compositionally biased region" description="Polar residues" evidence="2">
    <location>
        <begin position="1"/>
        <end position="11"/>
    </location>
</feature>
<dbReference type="InterPro" id="IPR050212">
    <property type="entry name" value="Ntdp-like"/>
</dbReference>
<keyword evidence="1" id="KW-0378">Hydrolase</keyword>
<evidence type="ECO:0000313" key="4">
    <source>
        <dbReference type="EMBL" id="GGO51873.1"/>
    </source>
</evidence>
<protein>
    <recommendedName>
        <fullName evidence="3">DUF402 domain-containing protein</fullName>
    </recommendedName>
</protein>
<evidence type="ECO:0000259" key="3">
    <source>
        <dbReference type="Pfam" id="PF04167"/>
    </source>
</evidence>
<dbReference type="SUPFAM" id="SSF159234">
    <property type="entry name" value="FomD-like"/>
    <property type="match status" value="1"/>
</dbReference>
<dbReference type="PANTHER" id="PTHR39159:SF1">
    <property type="entry name" value="UPF0374 PROTEIN YGAC"/>
    <property type="match status" value="1"/>
</dbReference>
<evidence type="ECO:0000313" key="5">
    <source>
        <dbReference type="Proteomes" id="UP000631535"/>
    </source>
</evidence>
<organism evidence="4 5">
    <name type="scientific">Streptomyces daqingensis</name>
    <dbReference type="NCBI Taxonomy" id="1472640"/>
    <lineage>
        <taxon>Bacteria</taxon>
        <taxon>Bacillati</taxon>
        <taxon>Actinomycetota</taxon>
        <taxon>Actinomycetes</taxon>
        <taxon>Kitasatosporales</taxon>
        <taxon>Streptomycetaceae</taxon>
        <taxon>Streptomyces</taxon>
    </lineage>
</organism>
<dbReference type="Proteomes" id="UP000631535">
    <property type="component" value="Unassembled WGS sequence"/>
</dbReference>
<accession>A0ABQ2MHH3</accession>
<reference evidence="5" key="1">
    <citation type="journal article" date="2019" name="Int. J. Syst. Evol. Microbiol.">
        <title>The Global Catalogue of Microorganisms (GCM) 10K type strain sequencing project: providing services to taxonomists for standard genome sequencing and annotation.</title>
        <authorList>
            <consortium name="The Broad Institute Genomics Platform"/>
            <consortium name="The Broad Institute Genome Sequencing Center for Infectious Disease"/>
            <person name="Wu L."/>
            <person name="Ma J."/>
        </authorList>
    </citation>
    <scope>NUCLEOTIDE SEQUENCE [LARGE SCALE GENOMIC DNA]</scope>
    <source>
        <strain evidence="5">CGMCC 4.7178</strain>
    </source>
</reference>
<dbReference type="EMBL" id="BMMP01000011">
    <property type="protein sequence ID" value="GGO51873.1"/>
    <property type="molecule type" value="Genomic_DNA"/>
</dbReference>
<feature type="domain" description="DUF402" evidence="3">
    <location>
        <begin position="105"/>
        <end position="225"/>
    </location>
</feature>
<keyword evidence="5" id="KW-1185">Reference proteome</keyword>
<dbReference type="Gene3D" id="2.40.380.10">
    <property type="entry name" value="FomD-like"/>
    <property type="match status" value="1"/>
</dbReference>
<evidence type="ECO:0000256" key="1">
    <source>
        <dbReference type="ARBA" id="ARBA00022801"/>
    </source>
</evidence>
<dbReference type="PANTHER" id="PTHR39159">
    <property type="match status" value="1"/>
</dbReference>